<dbReference type="InterPro" id="IPR021488">
    <property type="entry name" value="DUF3142"/>
</dbReference>
<dbReference type="Pfam" id="PF11340">
    <property type="entry name" value="DUF3142"/>
    <property type="match status" value="1"/>
</dbReference>
<dbReference type="eggNOG" id="ENOG5032THN">
    <property type="taxonomic scope" value="Bacteria"/>
</dbReference>
<name>Q1IHX1_KORVE</name>
<dbReference type="EnsemblBacteria" id="ABF43529">
    <property type="protein sequence ID" value="ABF43529"/>
    <property type="gene ID" value="Acid345_4529"/>
</dbReference>
<dbReference type="OrthoDB" id="120841at2"/>
<dbReference type="STRING" id="204669.Acid345_4529"/>
<dbReference type="Proteomes" id="UP000002432">
    <property type="component" value="Chromosome"/>
</dbReference>
<dbReference type="KEGG" id="aba:Acid345_4529"/>
<dbReference type="EMBL" id="CP000360">
    <property type="protein sequence ID" value="ABF43529.1"/>
    <property type="molecule type" value="Genomic_DNA"/>
</dbReference>
<gene>
    <name evidence="1" type="ordered locus">Acid345_4529</name>
</gene>
<reference evidence="1 2" key="1">
    <citation type="journal article" date="2009" name="Appl. Environ. Microbiol.">
        <title>Three genomes from the phylum Acidobacteria provide insight into the lifestyles of these microorganisms in soils.</title>
        <authorList>
            <person name="Ward N.L."/>
            <person name="Challacombe J.F."/>
            <person name="Janssen P.H."/>
            <person name="Henrissat B."/>
            <person name="Coutinho P.M."/>
            <person name="Wu M."/>
            <person name="Xie G."/>
            <person name="Haft D.H."/>
            <person name="Sait M."/>
            <person name="Badger J."/>
            <person name="Barabote R.D."/>
            <person name="Bradley B."/>
            <person name="Brettin T.S."/>
            <person name="Brinkac L.M."/>
            <person name="Bruce D."/>
            <person name="Creasy T."/>
            <person name="Daugherty S.C."/>
            <person name="Davidsen T.M."/>
            <person name="DeBoy R.T."/>
            <person name="Detter J.C."/>
            <person name="Dodson R.J."/>
            <person name="Durkin A.S."/>
            <person name="Ganapathy A."/>
            <person name="Gwinn-Giglio M."/>
            <person name="Han C.S."/>
            <person name="Khouri H."/>
            <person name="Kiss H."/>
            <person name="Kothari S.P."/>
            <person name="Madupu R."/>
            <person name="Nelson K.E."/>
            <person name="Nelson W.C."/>
            <person name="Paulsen I."/>
            <person name="Penn K."/>
            <person name="Ren Q."/>
            <person name="Rosovitz M.J."/>
            <person name="Selengut J.D."/>
            <person name="Shrivastava S."/>
            <person name="Sullivan S.A."/>
            <person name="Tapia R."/>
            <person name="Thompson L.S."/>
            <person name="Watkins K.L."/>
            <person name="Yang Q."/>
            <person name="Yu C."/>
            <person name="Zafar N."/>
            <person name="Zhou L."/>
            <person name="Kuske C.R."/>
        </authorList>
    </citation>
    <scope>NUCLEOTIDE SEQUENCE [LARGE SCALE GENOMIC DNA]</scope>
    <source>
        <strain evidence="1 2">Ellin345</strain>
    </source>
</reference>
<keyword evidence="2" id="KW-1185">Reference proteome</keyword>
<evidence type="ECO:0000313" key="1">
    <source>
        <dbReference type="EMBL" id="ABF43529.1"/>
    </source>
</evidence>
<protein>
    <recommendedName>
        <fullName evidence="3">DUF3142 domain-containing protein</fullName>
    </recommendedName>
</protein>
<dbReference type="HOGENOM" id="CLU_1260314_0_0_0"/>
<organism evidence="1 2">
    <name type="scientific">Koribacter versatilis (strain Ellin345)</name>
    <dbReference type="NCBI Taxonomy" id="204669"/>
    <lineage>
        <taxon>Bacteria</taxon>
        <taxon>Pseudomonadati</taxon>
        <taxon>Acidobacteriota</taxon>
        <taxon>Terriglobia</taxon>
        <taxon>Terriglobales</taxon>
        <taxon>Candidatus Korobacteraceae</taxon>
        <taxon>Candidatus Korobacter</taxon>
    </lineage>
</organism>
<dbReference type="AlphaFoldDB" id="Q1IHX1"/>
<sequence length="250" mass="28410">MWKRLLIVAIVAVSYLTLWVARVRNSQSKMENFPVTTVWAWQRPEKLTFIDKHKTAVAVLAETISLSPLKFEPRNQPVSAPDGATYIAVVRIQASANSDLSDATRARVVSEITKFAGNADTEAIQIDFDATSSQRDFYRSLLKDLRAKLPRDIPLSMTALVSWCEGDDWIANLPVDEAVPMYFRMGVDDQNIRRSHWDVGKLREPLCRNSVGISLDEPWPRFDSAVRVYAFAPAAWTETDYQHLLERLAR</sequence>
<evidence type="ECO:0000313" key="2">
    <source>
        <dbReference type="Proteomes" id="UP000002432"/>
    </source>
</evidence>
<accession>Q1IHX1</accession>
<dbReference type="RefSeq" id="WP_011525326.1">
    <property type="nucleotide sequence ID" value="NC_008009.1"/>
</dbReference>
<evidence type="ECO:0008006" key="3">
    <source>
        <dbReference type="Google" id="ProtNLM"/>
    </source>
</evidence>
<proteinExistence type="predicted"/>